<dbReference type="EC" id="2.9.1.1" evidence="8"/>
<evidence type="ECO:0000256" key="4">
    <source>
        <dbReference type="ARBA" id="ARBA00022898"/>
    </source>
</evidence>
<evidence type="ECO:0000256" key="5">
    <source>
        <dbReference type="ARBA" id="ARBA00022917"/>
    </source>
</evidence>
<keyword evidence="2 8" id="KW-0963">Cytoplasm</keyword>
<dbReference type="HOGENOM" id="CLU_038142_1_0_12"/>
<dbReference type="GO" id="GO:0001514">
    <property type="term" value="P:selenocysteine incorporation"/>
    <property type="evidence" value="ECO:0007669"/>
    <property type="project" value="UniProtKB-UniRule"/>
</dbReference>
<evidence type="ECO:0000256" key="7">
    <source>
        <dbReference type="ARBA" id="ARBA00044507"/>
    </source>
</evidence>
<comment type="catalytic activity">
    <reaction evidence="8">
        <text>L-seryl-tRNA(Sec) + selenophosphate + H(+) = L-selenocysteinyl-tRNA(Sec) + phosphate</text>
        <dbReference type="Rhea" id="RHEA:22728"/>
        <dbReference type="Rhea" id="RHEA-COMP:9742"/>
        <dbReference type="Rhea" id="RHEA-COMP:9743"/>
        <dbReference type="ChEBI" id="CHEBI:15378"/>
        <dbReference type="ChEBI" id="CHEBI:16144"/>
        <dbReference type="ChEBI" id="CHEBI:43474"/>
        <dbReference type="ChEBI" id="CHEBI:78533"/>
        <dbReference type="ChEBI" id="CHEBI:78573"/>
        <dbReference type="EC" id="2.9.1.1"/>
    </reaction>
</comment>
<evidence type="ECO:0000256" key="8">
    <source>
        <dbReference type="HAMAP-Rule" id="MF_00423"/>
    </source>
</evidence>
<keyword evidence="6 8" id="KW-0711">Selenium</keyword>
<evidence type="ECO:0000256" key="3">
    <source>
        <dbReference type="ARBA" id="ARBA00022679"/>
    </source>
</evidence>
<dbReference type="GO" id="GO:0004125">
    <property type="term" value="F:L-seryl-tRNA(Sec) selenium transferase activity"/>
    <property type="evidence" value="ECO:0007669"/>
    <property type="project" value="UniProtKB-UniRule"/>
</dbReference>
<dbReference type="UniPathway" id="UPA00906">
    <property type="reaction ID" value="UER00896"/>
</dbReference>
<dbReference type="PANTHER" id="PTHR32328:SF0">
    <property type="entry name" value="L-SERYL-TRNA(SEC) SELENIUM TRANSFERASE"/>
    <property type="match status" value="1"/>
</dbReference>
<keyword evidence="4 8" id="KW-0663">Pyridoxal phosphate</keyword>
<dbReference type="Gene3D" id="3.40.640.10">
    <property type="entry name" value="Type I PLP-dependent aspartate aminotransferase-like (Major domain)"/>
    <property type="match status" value="1"/>
</dbReference>
<comment type="caution">
    <text evidence="10">The sequence shown here is derived from an EMBL/GenBank/DDBJ whole genome shotgun (WGS) entry which is preliminary data.</text>
</comment>
<comment type="subcellular location">
    <subcellularLocation>
        <location evidence="8">Cytoplasm</location>
    </subcellularLocation>
</comment>
<evidence type="ECO:0000256" key="2">
    <source>
        <dbReference type="ARBA" id="ARBA00022490"/>
    </source>
</evidence>
<accession>A0A0E2E547</accession>
<evidence type="ECO:0000256" key="1">
    <source>
        <dbReference type="ARBA" id="ARBA00001933"/>
    </source>
</evidence>
<dbReference type="EMBL" id="AGDV01000010">
    <property type="protein sequence ID" value="EMB33780.1"/>
    <property type="molecule type" value="Genomic_DNA"/>
</dbReference>
<dbReference type="Gene3D" id="3.90.1150.180">
    <property type="match status" value="1"/>
</dbReference>
<dbReference type="SUPFAM" id="SSF53383">
    <property type="entry name" value="PLP-dependent transferases"/>
    <property type="match status" value="1"/>
</dbReference>
<proteinExistence type="inferred from homology"/>
<comment type="similarity">
    <text evidence="7 8">Belongs to the SelA family.</text>
</comment>
<protein>
    <recommendedName>
        <fullName evidence="8">L-seryl-tRNA(Sec) selenium transferase</fullName>
        <ecNumber evidence="8">2.9.1.1</ecNumber>
    </recommendedName>
    <alternativeName>
        <fullName evidence="8">Selenocysteine synthase</fullName>
        <shortName evidence="8">Sec synthase</shortName>
    </alternativeName>
    <alternativeName>
        <fullName evidence="8">Selenocysteinyl-tRNA(Sec) synthase</fullName>
    </alternativeName>
</protein>
<comment type="cofactor">
    <cofactor evidence="1 8 9">
        <name>pyridoxal 5'-phosphate</name>
        <dbReference type="ChEBI" id="CHEBI:597326"/>
    </cofactor>
</comment>
<dbReference type="InterPro" id="IPR015421">
    <property type="entry name" value="PyrdxlP-dep_Trfase_major"/>
</dbReference>
<dbReference type="GO" id="GO:0001717">
    <property type="term" value="P:conversion of seryl-tRNAsec to selenocys-tRNAsec"/>
    <property type="evidence" value="ECO:0007669"/>
    <property type="project" value="UniProtKB-UniRule"/>
</dbReference>
<dbReference type="PANTHER" id="PTHR32328">
    <property type="entry name" value="L-SERYL-TRNA(SEC) SELENIUM TRANSFERASE"/>
    <property type="match status" value="1"/>
</dbReference>
<dbReference type="Proteomes" id="UP000011705">
    <property type="component" value="Chromosome"/>
</dbReference>
<dbReference type="GO" id="GO:0005737">
    <property type="term" value="C:cytoplasm"/>
    <property type="evidence" value="ECO:0007669"/>
    <property type="project" value="UniProtKB-SubCell"/>
</dbReference>
<comment type="pathway">
    <text evidence="8">Aminoacyl-tRNA biosynthesis; selenocysteinyl-tRNA(Sec) biosynthesis; selenocysteinyl-tRNA(Sec) from L-seryl-tRNA(Sec) (bacterial route): step 1/1.</text>
</comment>
<dbReference type="PATRIC" id="fig|999432.5.peg.1209"/>
<feature type="modified residue" description="N6-(pyridoxal phosphate)lysine" evidence="8 9">
    <location>
        <position position="289"/>
    </location>
</feature>
<dbReference type="RefSeq" id="WP_002684154.1">
    <property type="nucleotide sequence ID" value="NZ_CM001795.1"/>
</dbReference>
<comment type="function">
    <text evidence="8">Converts seryl-tRNA(Sec) to selenocysteinyl-tRNA(Sec) required for selenoprotein biosynthesis.</text>
</comment>
<gene>
    <name evidence="8" type="primary">selA</name>
    <name evidence="10" type="ORF">HMPREF9726_01160</name>
</gene>
<evidence type="ECO:0000256" key="9">
    <source>
        <dbReference type="PIRSR" id="PIRSR618319-50"/>
    </source>
</evidence>
<dbReference type="HAMAP" id="MF_00423">
    <property type="entry name" value="SelA"/>
    <property type="match status" value="1"/>
</dbReference>
<dbReference type="InterPro" id="IPR015424">
    <property type="entry name" value="PyrdxlP-dep_Trfase"/>
</dbReference>
<dbReference type="AlphaFoldDB" id="A0A0E2E547"/>
<sequence length="448" mass="49074">MAKENTNPLARIPQVEKLLNEDILKNTTALIGRPFVVKKASEYLENIRKKARAGGDVPSLKACAEEINKLCRPIIRTKITPVINATGIILHTNLGRSPLPENIWDRARETASGYSSIEMDLRDGNRGKRFEFLNDCMSLLTGTEDALILNNNAAAVFLMLKALAGGKEVIVSRGQQVQIGGGFRIPEILEMAGCKLIEVGTTNITSLKDIQKAINENTAMVLWVHTSNYKIRGFTEQPSISEIKAILPQNIILAVDQGSGNLSLNVPEEPTVSSIIKEGADLVCFSGDKILGGPQAGWIVGKKNLVQTVAKNQLMRTYRVGRAVASLMQECLILYLNGGESAAQRALLLDQKKIKKRAEKIIASLKSGAGELVQKNFSLGGGSTPDTGFSSWAVKLNTKKPCEKLKTNLREMPIPIIGFIEEDSFYIHPASIEEKYDEYVIESLNKCL</sequence>
<dbReference type="InterPro" id="IPR004534">
    <property type="entry name" value="SelA_trans"/>
</dbReference>
<keyword evidence="3 8" id="KW-0808">Transferase</keyword>
<name>A0A0E2E547_TREDN</name>
<organism evidence="10">
    <name type="scientific">Treponema denticola H-22</name>
    <dbReference type="NCBI Taxonomy" id="999432"/>
    <lineage>
        <taxon>Bacteria</taxon>
        <taxon>Pseudomonadati</taxon>
        <taxon>Spirochaetota</taxon>
        <taxon>Spirochaetia</taxon>
        <taxon>Spirochaetales</taxon>
        <taxon>Treponemataceae</taxon>
        <taxon>Treponema</taxon>
    </lineage>
</organism>
<dbReference type="Pfam" id="PF03841">
    <property type="entry name" value="SelA"/>
    <property type="match status" value="1"/>
</dbReference>
<dbReference type="NCBIfam" id="TIGR00474">
    <property type="entry name" value="selA"/>
    <property type="match status" value="1"/>
</dbReference>
<evidence type="ECO:0000313" key="10">
    <source>
        <dbReference type="EMBL" id="EMB33780.1"/>
    </source>
</evidence>
<reference evidence="10" key="1">
    <citation type="submission" date="2012-01" db="EMBL/GenBank/DDBJ databases">
        <title>The Genome Sequence of Treponema denticola H-22.</title>
        <authorList>
            <consortium name="The Broad Institute Genome Sequencing Platform"/>
            <person name="Earl A."/>
            <person name="Ward D."/>
            <person name="Feldgarden M."/>
            <person name="Gevers D."/>
            <person name="Blanton J.M."/>
            <person name="Fenno C.J."/>
            <person name="Baranova O.V."/>
            <person name="Mathney J."/>
            <person name="Dewhirst F.E."/>
            <person name="Izard J."/>
            <person name="Young S.K."/>
            <person name="Zeng Q."/>
            <person name="Gargeya S."/>
            <person name="Fitzgerald M."/>
            <person name="Haas B."/>
            <person name="Abouelleil A."/>
            <person name="Alvarado L."/>
            <person name="Arachchi H.M."/>
            <person name="Berlin A."/>
            <person name="Chapman S.B."/>
            <person name="Gearin G."/>
            <person name="Goldberg J."/>
            <person name="Griggs A."/>
            <person name="Gujja S."/>
            <person name="Hansen M."/>
            <person name="Heiman D."/>
            <person name="Howarth C."/>
            <person name="Larimer J."/>
            <person name="Lui A."/>
            <person name="MacDonald P.J.P."/>
            <person name="McCowen C."/>
            <person name="Montmayeur A."/>
            <person name="Murphy C."/>
            <person name="Neiman D."/>
            <person name="Pearson M."/>
            <person name="Priest M."/>
            <person name="Roberts A."/>
            <person name="Saif S."/>
            <person name="Shea T."/>
            <person name="Sisk P."/>
            <person name="Stolte C."/>
            <person name="Sykes S."/>
            <person name="Wortman J."/>
            <person name="Nusbaum C."/>
            <person name="Birren B."/>
        </authorList>
    </citation>
    <scope>NUCLEOTIDE SEQUENCE [LARGE SCALE GENOMIC DNA]</scope>
    <source>
        <strain evidence="10">H-22</strain>
    </source>
</reference>
<keyword evidence="5 8" id="KW-0648">Protein biosynthesis</keyword>
<dbReference type="InterPro" id="IPR018319">
    <property type="entry name" value="SelA-like"/>
</dbReference>
<evidence type="ECO:0000256" key="6">
    <source>
        <dbReference type="ARBA" id="ARBA00023266"/>
    </source>
</evidence>